<evidence type="ECO:0000313" key="2">
    <source>
        <dbReference type="Proteomes" id="UP001168098"/>
    </source>
</evidence>
<reference evidence="1 2" key="1">
    <citation type="journal article" date="2023" name="BMC Biotechnol.">
        <title>Vitis rotundifolia cv Carlos genome sequencing.</title>
        <authorList>
            <person name="Huff M."/>
            <person name="Hulse-Kemp A."/>
            <person name="Scheffler B."/>
            <person name="Youngblood R."/>
            <person name="Simpson S."/>
            <person name="Babiker E."/>
            <person name="Staton M."/>
        </authorList>
    </citation>
    <scope>NUCLEOTIDE SEQUENCE [LARGE SCALE GENOMIC DNA]</scope>
    <source>
        <tissue evidence="1">Leaf</tissue>
    </source>
</reference>
<dbReference type="InterPro" id="IPR011050">
    <property type="entry name" value="Pectin_lyase_fold/virulence"/>
</dbReference>
<dbReference type="InterPro" id="IPR012334">
    <property type="entry name" value="Pectin_lyas_fold"/>
</dbReference>
<name>A0AA39DR15_VITRO</name>
<sequence>MGVEARVIGAFGYMVNITINNMRMKIVKVPIRFNRGSNDHINDRWDPKAVLKINDIFVRNVVNLNTMKVPLQEGVKGAPYEGLCMKNVILFGGTANLSQVSQMRSF</sequence>
<gene>
    <name evidence="1" type="ORF">PVL29_011566</name>
</gene>
<dbReference type="EMBL" id="JARBHA010000009">
    <property type="protein sequence ID" value="KAJ9692575.1"/>
    <property type="molecule type" value="Genomic_DNA"/>
</dbReference>
<accession>A0AA39DR15</accession>
<comment type="caution">
    <text evidence="1">The sequence shown here is derived from an EMBL/GenBank/DDBJ whole genome shotgun (WGS) entry which is preliminary data.</text>
</comment>
<proteinExistence type="predicted"/>
<protein>
    <submittedName>
        <fullName evidence="1">Uncharacterized protein</fullName>
    </submittedName>
</protein>
<dbReference type="PANTHER" id="PTHR31339">
    <property type="entry name" value="PECTIN LYASE-RELATED"/>
    <property type="match status" value="1"/>
</dbReference>
<dbReference type="AlphaFoldDB" id="A0AA39DR15"/>
<evidence type="ECO:0000313" key="1">
    <source>
        <dbReference type="EMBL" id="KAJ9692575.1"/>
    </source>
</evidence>
<dbReference type="Gene3D" id="2.160.20.10">
    <property type="entry name" value="Single-stranded right-handed beta-helix, Pectin lyase-like"/>
    <property type="match status" value="1"/>
</dbReference>
<dbReference type="SUPFAM" id="SSF51126">
    <property type="entry name" value="Pectin lyase-like"/>
    <property type="match status" value="1"/>
</dbReference>
<dbReference type="PANTHER" id="PTHR31339:SF4">
    <property type="entry name" value="PECTIN LYASE-LIKE SUPERFAMILY PROTEIN"/>
    <property type="match status" value="1"/>
</dbReference>
<organism evidence="1 2">
    <name type="scientific">Vitis rotundifolia</name>
    <name type="common">Muscadine grape</name>
    <dbReference type="NCBI Taxonomy" id="103349"/>
    <lineage>
        <taxon>Eukaryota</taxon>
        <taxon>Viridiplantae</taxon>
        <taxon>Streptophyta</taxon>
        <taxon>Embryophyta</taxon>
        <taxon>Tracheophyta</taxon>
        <taxon>Spermatophyta</taxon>
        <taxon>Magnoliopsida</taxon>
        <taxon>eudicotyledons</taxon>
        <taxon>Gunneridae</taxon>
        <taxon>Pentapetalae</taxon>
        <taxon>rosids</taxon>
        <taxon>Vitales</taxon>
        <taxon>Vitaceae</taxon>
        <taxon>Viteae</taxon>
        <taxon>Vitis</taxon>
    </lineage>
</organism>
<dbReference type="Proteomes" id="UP001168098">
    <property type="component" value="Unassembled WGS sequence"/>
</dbReference>
<dbReference type="InterPro" id="IPR051801">
    <property type="entry name" value="GH28_Enzymes"/>
</dbReference>
<keyword evidence="2" id="KW-1185">Reference proteome</keyword>